<proteinExistence type="predicted"/>
<accession>A0A0C2XJA3</accession>
<dbReference type="AlphaFoldDB" id="A0A0C2XJA3"/>
<evidence type="ECO:0000313" key="1">
    <source>
        <dbReference type="EMBL" id="KIL69108.1"/>
    </source>
</evidence>
<dbReference type="InParanoid" id="A0A0C2XJA3"/>
<dbReference type="HOGENOM" id="CLU_1634947_0_0_1"/>
<evidence type="ECO:0000313" key="2">
    <source>
        <dbReference type="Proteomes" id="UP000054549"/>
    </source>
</evidence>
<reference evidence="1 2" key="1">
    <citation type="submission" date="2014-04" db="EMBL/GenBank/DDBJ databases">
        <title>Evolutionary Origins and Diversification of the Mycorrhizal Mutualists.</title>
        <authorList>
            <consortium name="DOE Joint Genome Institute"/>
            <consortium name="Mycorrhizal Genomics Consortium"/>
            <person name="Kohler A."/>
            <person name="Kuo A."/>
            <person name="Nagy L.G."/>
            <person name="Floudas D."/>
            <person name="Copeland A."/>
            <person name="Barry K.W."/>
            <person name="Cichocki N."/>
            <person name="Veneault-Fourrey C."/>
            <person name="LaButti K."/>
            <person name="Lindquist E.A."/>
            <person name="Lipzen A."/>
            <person name="Lundell T."/>
            <person name="Morin E."/>
            <person name="Murat C."/>
            <person name="Riley R."/>
            <person name="Ohm R."/>
            <person name="Sun H."/>
            <person name="Tunlid A."/>
            <person name="Henrissat B."/>
            <person name="Grigoriev I.V."/>
            <person name="Hibbett D.S."/>
            <person name="Martin F."/>
        </authorList>
    </citation>
    <scope>NUCLEOTIDE SEQUENCE [LARGE SCALE GENOMIC DNA]</scope>
    <source>
        <strain evidence="1 2">Koide BX008</strain>
    </source>
</reference>
<name>A0A0C2XJA3_AMAMK</name>
<gene>
    <name evidence="1" type="ORF">M378DRAFT_176096</name>
</gene>
<organism evidence="1 2">
    <name type="scientific">Amanita muscaria (strain Koide BX008)</name>
    <dbReference type="NCBI Taxonomy" id="946122"/>
    <lineage>
        <taxon>Eukaryota</taxon>
        <taxon>Fungi</taxon>
        <taxon>Dikarya</taxon>
        <taxon>Basidiomycota</taxon>
        <taxon>Agaricomycotina</taxon>
        <taxon>Agaricomycetes</taxon>
        <taxon>Agaricomycetidae</taxon>
        <taxon>Agaricales</taxon>
        <taxon>Pluteineae</taxon>
        <taxon>Amanitaceae</taxon>
        <taxon>Amanita</taxon>
    </lineage>
</organism>
<protein>
    <submittedName>
        <fullName evidence="1">Uncharacterized protein</fullName>
    </submittedName>
</protein>
<keyword evidence="2" id="KW-1185">Reference proteome</keyword>
<sequence length="162" mass="18493">MCDNATNNDTLIAEFATHVERVTKKPYDHKKRQLRCLAHIVNLATQALLTAHSKSDHYNPVNPDAALVASRGTQRDEIGLIRAICIKERSSAQRKELFKKIQLREEDDHDVDYFIGRLGLAEKDPQKRRKITDLELTTSEWDRVKLLLDLLSVSALTKDLCS</sequence>
<dbReference type="Proteomes" id="UP000054549">
    <property type="component" value="Unassembled WGS sequence"/>
</dbReference>
<dbReference type="EMBL" id="KN818226">
    <property type="protein sequence ID" value="KIL69108.1"/>
    <property type="molecule type" value="Genomic_DNA"/>
</dbReference>
<dbReference type="OrthoDB" id="2690041at2759"/>